<keyword evidence="2" id="KW-1185">Reference proteome</keyword>
<proteinExistence type="predicted"/>
<accession>A0AAW2AVW8</accession>
<gene>
    <name evidence="1" type="ORF">ABG768_019044</name>
</gene>
<sequence length="93" mass="10805">MVANRQQDTTAINNVFSQDLYNENLEAMLGRYGIQLNQLEVNQDDLDRAVIVQPPQVNLTHEQWQILKDTLTGITDLKEKYLTCCREITRLLQ</sequence>
<reference evidence="1 2" key="1">
    <citation type="submission" date="2024-05" db="EMBL/GenBank/DDBJ databases">
        <title>A high-quality chromosomal-level genome assembly of Topmouth culter (Culter alburnus).</title>
        <authorList>
            <person name="Zhao H."/>
        </authorList>
    </citation>
    <scope>NUCLEOTIDE SEQUENCE [LARGE SCALE GENOMIC DNA]</scope>
    <source>
        <strain evidence="1">CATC2023</strain>
        <tissue evidence="1">Muscle</tissue>
    </source>
</reference>
<evidence type="ECO:0000313" key="1">
    <source>
        <dbReference type="EMBL" id="KAK9977223.1"/>
    </source>
</evidence>
<protein>
    <submittedName>
        <fullName evidence="1">Uncharacterized protein</fullName>
    </submittedName>
</protein>
<dbReference type="EMBL" id="JAWDJR010000003">
    <property type="protein sequence ID" value="KAK9977223.1"/>
    <property type="molecule type" value="Genomic_DNA"/>
</dbReference>
<comment type="caution">
    <text evidence="1">The sequence shown here is derived from an EMBL/GenBank/DDBJ whole genome shotgun (WGS) entry which is preliminary data.</text>
</comment>
<evidence type="ECO:0000313" key="2">
    <source>
        <dbReference type="Proteomes" id="UP001479290"/>
    </source>
</evidence>
<name>A0AAW2AVW8_CULAL</name>
<dbReference type="AlphaFoldDB" id="A0AAW2AVW8"/>
<organism evidence="1 2">
    <name type="scientific">Culter alburnus</name>
    <name type="common">Topmouth culter</name>
    <dbReference type="NCBI Taxonomy" id="194366"/>
    <lineage>
        <taxon>Eukaryota</taxon>
        <taxon>Metazoa</taxon>
        <taxon>Chordata</taxon>
        <taxon>Craniata</taxon>
        <taxon>Vertebrata</taxon>
        <taxon>Euteleostomi</taxon>
        <taxon>Actinopterygii</taxon>
        <taxon>Neopterygii</taxon>
        <taxon>Teleostei</taxon>
        <taxon>Ostariophysi</taxon>
        <taxon>Cypriniformes</taxon>
        <taxon>Xenocyprididae</taxon>
        <taxon>Xenocypridinae</taxon>
        <taxon>Culter</taxon>
    </lineage>
</organism>
<dbReference type="Proteomes" id="UP001479290">
    <property type="component" value="Unassembled WGS sequence"/>
</dbReference>